<reference evidence="1 2" key="1">
    <citation type="journal article" date="2021" name="BMC Biol.">
        <title>Horizontally acquired antibacterial genes associated with adaptive radiation of ladybird beetles.</title>
        <authorList>
            <person name="Li H.S."/>
            <person name="Tang X.F."/>
            <person name="Huang Y.H."/>
            <person name="Xu Z.Y."/>
            <person name="Chen M.L."/>
            <person name="Du X.Y."/>
            <person name="Qiu B.Y."/>
            <person name="Chen P.T."/>
            <person name="Zhang W."/>
            <person name="Slipinski A."/>
            <person name="Escalona H.E."/>
            <person name="Waterhouse R.M."/>
            <person name="Zwick A."/>
            <person name="Pang H."/>
        </authorList>
    </citation>
    <scope>NUCLEOTIDE SEQUENCE [LARGE SCALE GENOMIC DNA]</scope>
    <source>
        <strain evidence="1">SYSU2018</strain>
    </source>
</reference>
<comment type="caution">
    <text evidence="1">The sequence shown here is derived from an EMBL/GenBank/DDBJ whole genome shotgun (WGS) entry which is preliminary data.</text>
</comment>
<evidence type="ECO:0000313" key="2">
    <source>
        <dbReference type="Proteomes" id="UP001516400"/>
    </source>
</evidence>
<sequence>MVGSQCRRRRNWREWSTTGKYSWDPSVSDIDLSQRIFKCDHESVNYTEDFTIMMSETVGLQQRVSHVLESVESWCSNNGLILINAKTDCTIFKTSYTNTVVPPALGINGDINIVVLGIIIDHNLN</sequence>
<evidence type="ECO:0008006" key="3">
    <source>
        <dbReference type="Google" id="ProtNLM"/>
    </source>
</evidence>
<gene>
    <name evidence="1" type="ORF">HHI36_006995</name>
</gene>
<dbReference type="AlphaFoldDB" id="A0ABD2MND2"/>
<dbReference type="EMBL" id="JABFTP020000021">
    <property type="protein sequence ID" value="KAL3267854.1"/>
    <property type="molecule type" value="Genomic_DNA"/>
</dbReference>
<evidence type="ECO:0000313" key="1">
    <source>
        <dbReference type="EMBL" id="KAL3267854.1"/>
    </source>
</evidence>
<accession>A0ABD2MND2</accession>
<protein>
    <recommendedName>
        <fullName evidence="3">Reverse transcriptase domain-containing protein</fullName>
    </recommendedName>
</protein>
<keyword evidence="2" id="KW-1185">Reference proteome</keyword>
<dbReference type="Proteomes" id="UP001516400">
    <property type="component" value="Unassembled WGS sequence"/>
</dbReference>
<organism evidence="1 2">
    <name type="scientific">Cryptolaemus montrouzieri</name>
    <dbReference type="NCBI Taxonomy" id="559131"/>
    <lineage>
        <taxon>Eukaryota</taxon>
        <taxon>Metazoa</taxon>
        <taxon>Ecdysozoa</taxon>
        <taxon>Arthropoda</taxon>
        <taxon>Hexapoda</taxon>
        <taxon>Insecta</taxon>
        <taxon>Pterygota</taxon>
        <taxon>Neoptera</taxon>
        <taxon>Endopterygota</taxon>
        <taxon>Coleoptera</taxon>
        <taxon>Polyphaga</taxon>
        <taxon>Cucujiformia</taxon>
        <taxon>Coccinelloidea</taxon>
        <taxon>Coccinellidae</taxon>
        <taxon>Scymninae</taxon>
        <taxon>Scymnini</taxon>
        <taxon>Cryptolaemus</taxon>
    </lineage>
</organism>
<proteinExistence type="predicted"/>
<name>A0ABD2MND2_9CUCU</name>